<dbReference type="InterPro" id="IPR039424">
    <property type="entry name" value="SBP_5"/>
</dbReference>
<dbReference type="Pfam" id="PF00496">
    <property type="entry name" value="SBP_bac_5"/>
    <property type="match status" value="1"/>
</dbReference>
<dbReference type="InterPro" id="IPR000914">
    <property type="entry name" value="SBP_5_dom"/>
</dbReference>
<dbReference type="GO" id="GO:1904680">
    <property type="term" value="F:peptide transmembrane transporter activity"/>
    <property type="evidence" value="ECO:0007669"/>
    <property type="project" value="TreeGrafter"/>
</dbReference>
<dbReference type="AlphaFoldDB" id="A0A0W8F581"/>
<dbReference type="GO" id="GO:0042597">
    <property type="term" value="C:periplasmic space"/>
    <property type="evidence" value="ECO:0007669"/>
    <property type="project" value="UniProtKB-ARBA"/>
</dbReference>
<name>A0A0W8F581_9ZZZZ</name>
<feature type="domain" description="Solute-binding protein family 5" evidence="2">
    <location>
        <begin position="90"/>
        <end position="438"/>
    </location>
</feature>
<keyword evidence="1" id="KW-0732">Signal</keyword>
<dbReference type="PIRSF" id="PIRSF002741">
    <property type="entry name" value="MppA"/>
    <property type="match status" value="1"/>
</dbReference>
<dbReference type="Gene3D" id="3.10.105.10">
    <property type="entry name" value="Dipeptide-binding Protein, Domain 3"/>
    <property type="match status" value="1"/>
</dbReference>
<dbReference type="Gene3D" id="3.40.190.10">
    <property type="entry name" value="Periplasmic binding protein-like II"/>
    <property type="match status" value="1"/>
</dbReference>
<comment type="caution">
    <text evidence="3">The sequence shown here is derived from an EMBL/GenBank/DDBJ whole genome shotgun (WGS) entry which is preliminary data.</text>
</comment>
<dbReference type="InterPro" id="IPR030678">
    <property type="entry name" value="Peptide/Ni-bd"/>
</dbReference>
<accession>A0A0W8F581</accession>
<dbReference type="PANTHER" id="PTHR30290">
    <property type="entry name" value="PERIPLASMIC BINDING COMPONENT OF ABC TRANSPORTER"/>
    <property type="match status" value="1"/>
</dbReference>
<protein>
    <submittedName>
        <fullName evidence="3">Oligopeptide abc transporter, periplasmic oligopeptide-binding protein oppa</fullName>
    </submittedName>
</protein>
<evidence type="ECO:0000259" key="2">
    <source>
        <dbReference type="Pfam" id="PF00496"/>
    </source>
</evidence>
<dbReference type="CDD" id="cd08520">
    <property type="entry name" value="PBP2_NikA_DppA_OppA_like_21"/>
    <property type="match status" value="1"/>
</dbReference>
<evidence type="ECO:0000256" key="1">
    <source>
        <dbReference type="ARBA" id="ARBA00022729"/>
    </source>
</evidence>
<dbReference type="GO" id="GO:0015833">
    <property type="term" value="P:peptide transport"/>
    <property type="evidence" value="ECO:0007669"/>
    <property type="project" value="TreeGrafter"/>
</dbReference>
<dbReference type="SUPFAM" id="SSF53850">
    <property type="entry name" value="Periplasmic binding protein-like II"/>
    <property type="match status" value="1"/>
</dbReference>
<dbReference type="GO" id="GO:0043190">
    <property type="term" value="C:ATP-binding cassette (ABC) transporter complex"/>
    <property type="evidence" value="ECO:0007669"/>
    <property type="project" value="InterPro"/>
</dbReference>
<dbReference type="PANTHER" id="PTHR30290:SF64">
    <property type="entry name" value="ABC TRANSPORTER PERIPLASMIC BINDING PROTEIN"/>
    <property type="match status" value="1"/>
</dbReference>
<dbReference type="Gene3D" id="3.90.76.10">
    <property type="entry name" value="Dipeptide-binding Protein, Domain 1"/>
    <property type="match status" value="1"/>
</dbReference>
<reference evidence="3" key="1">
    <citation type="journal article" date="2015" name="Proc. Natl. Acad. Sci. U.S.A.">
        <title>Networks of energetic and metabolic interactions define dynamics in microbial communities.</title>
        <authorList>
            <person name="Embree M."/>
            <person name="Liu J.K."/>
            <person name="Al-Bassam M.M."/>
            <person name="Zengler K."/>
        </authorList>
    </citation>
    <scope>NUCLEOTIDE SEQUENCE</scope>
</reference>
<evidence type="ECO:0000313" key="3">
    <source>
        <dbReference type="EMBL" id="KUG15989.1"/>
    </source>
</evidence>
<sequence length="534" mass="59138">MKFTRIMNMAIGPLCSREHSGLVLAAMALTLLMLVTAQGSDDETVETLTIADSTGDWGYPSPYGHYSRGPGYIRMSLIFDTLIWKDENGFVPALAESWEYLADEKAYVFHLRDKVTWNDKEPFSAQDVAFTVDYIQDHPYQWVDSSTIESAEVLDDRTVKITLTEEYAPFLDQVAGTLPILPEHIYDGVSDPASFMDSEALTGTGPFMLKSYDKAQGSYLYEANEDYYQGAPRTKQIKFIKVSQEMASASLEKGDVDAAAVPGETVDSLKDDGFAVIKGNHDWVAKIMVNHNKEPFSDIKFRQALYYAIDRDDLVKTGLRGYGLEGSAGLYASDNDWHNPSQEEYAHDPARTGKLLEELGYAMDGEGEYYSIDGYPDGIELLATADTERQAELIKKHLEDAGIKINLRSVDSKTLDSLVGEWKYDLALSGHGGLGGDPAILNKVVSDMVSFNSARYDKNSDLNEALKGQLAEMDPAKRKDLVDSAQELIAEDIPALPLYYTDSYWASNDLVSFYFTYGGVGSGVPIALNKMAFV</sequence>
<gene>
    <name evidence="3" type="ORF">ASZ90_014320</name>
</gene>
<organism evidence="3">
    <name type="scientific">hydrocarbon metagenome</name>
    <dbReference type="NCBI Taxonomy" id="938273"/>
    <lineage>
        <taxon>unclassified sequences</taxon>
        <taxon>metagenomes</taxon>
        <taxon>ecological metagenomes</taxon>
    </lineage>
</organism>
<dbReference type="EMBL" id="LNQE01001517">
    <property type="protein sequence ID" value="KUG15989.1"/>
    <property type="molecule type" value="Genomic_DNA"/>
</dbReference>
<proteinExistence type="predicted"/>